<comment type="subcellular location">
    <subcellularLocation>
        <location evidence="1">Endoplasmic reticulum membrane</location>
        <topology evidence="1">Multi-pass membrane protein</topology>
    </subcellularLocation>
</comment>
<evidence type="ECO:0000256" key="1">
    <source>
        <dbReference type="ARBA" id="ARBA00004477"/>
    </source>
</evidence>
<protein>
    <recommendedName>
        <fullName evidence="11">Fatty acid hydroxylase domain-containing protein</fullName>
    </recommendedName>
</protein>
<dbReference type="EMBL" id="VEPZ02001778">
    <property type="protein sequence ID" value="KAE8655518.1"/>
    <property type="molecule type" value="Genomic_DNA"/>
</dbReference>
<evidence type="ECO:0000256" key="6">
    <source>
        <dbReference type="ARBA" id="ARBA00023098"/>
    </source>
</evidence>
<proteinExistence type="predicted"/>
<evidence type="ECO:0000256" key="4">
    <source>
        <dbReference type="ARBA" id="ARBA00022989"/>
    </source>
</evidence>
<dbReference type="GO" id="GO:0080132">
    <property type="term" value="F:fatty acid 2-hydroxylase activity"/>
    <property type="evidence" value="ECO:0007669"/>
    <property type="project" value="InterPro"/>
</dbReference>
<evidence type="ECO:0008006" key="11">
    <source>
        <dbReference type="Google" id="ProtNLM"/>
    </source>
</evidence>
<evidence type="ECO:0000256" key="2">
    <source>
        <dbReference type="ARBA" id="ARBA00022692"/>
    </source>
</evidence>
<dbReference type="GO" id="GO:0005789">
    <property type="term" value="C:endoplasmic reticulum membrane"/>
    <property type="evidence" value="ECO:0007669"/>
    <property type="project" value="UniProtKB-SubCell"/>
</dbReference>
<evidence type="ECO:0000256" key="3">
    <source>
        <dbReference type="ARBA" id="ARBA00022824"/>
    </source>
</evidence>
<dbReference type="AlphaFoldDB" id="A0A6A2WCK9"/>
<evidence type="ECO:0000313" key="9">
    <source>
        <dbReference type="EMBL" id="KAE8655518.1"/>
    </source>
</evidence>
<keyword evidence="7 8" id="KW-0472">Membrane</keyword>
<dbReference type="PANTHER" id="PTHR12863">
    <property type="entry name" value="FATTY ACID HYDROXYLASE"/>
    <property type="match status" value="1"/>
</dbReference>
<accession>A0A6A2WCK9</accession>
<organism evidence="9 10">
    <name type="scientific">Hibiscus syriacus</name>
    <name type="common">Rose of Sharon</name>
    <dbReference type="NCBI Taxonomy" id="106335"/>
    <lineage>
        <taxon>Eukaryota</taxon>
        <taxon>Viridiplantae</taxon>
        <taxon>Streptophyta</taxon>
        <taxon>Embryophyta</taxon>
        <taxon>Tracheophyta</taxon>
        <taxon>Spermatophyta</taxon>
        <taxon>Magnoliopsida</taxon>
        <taxon>eudicotyledons</taxon>
        <taxon>Gunneridae</taxon>
        <taxon>Pentapetalae</taxon>
        <taxon>rosids</taxon>
        <taxon>malvids</taxon>
        <taxon>Malvales</taxon>
        <taxon>Malvaceae</taxon>
        <taxon>Malvoideae</taxon>
        <taxon>Hibiscus</taxon>
    </lineage>
</organism>
<reference evidence="9" key="1">
    <citation type="submission" date="2019-09" db="EMBL/GenBank/DDBJ databases">
        <title>Draft genome information of white flower Hibiscus syriacus.</title>
        <authorList>
            <person name="Kim Y.-M."/>
        </authorList>
    </citation>
    <scope>NUCLEOTIDE SEQUENCE [LARGE SCALE GENOMIC DNA]</scope>
    <source>
        <strain evidence="9">YM2019G1</strain>
    </source>
</reference>
<sequence length="188" mass="21861">MAGKEFTVDLNNSRHFVHTPILTGGSPRFFESNFNEMMTRTVWRAVPVIWLPAAFYFIKMSYTMDLTLPLIFVLSVVGAFVWTFHEYCFHQFFFYLDTKSYWGSTFHYLIHGCHHKHPNDGLRLVRPPAVAAILAVMKYHLNHHSRIQNKGFGVPITLWDRALGTLPRALQTIHKGEEDIFVAHIRDL</sequence>
<keyword evidence="2 8" id="KW-0812">Transmembrane</keyword>
<evidence type="ECO:0000256" key="7">
    <source>
        <dbReference type="ARBA" id="ARBA00023136"/>
    </source>
</evidence>
<keyword evidence="4 8" id="KW-1133">Transmembrane helix</keyword>
<dbReference type="InterPro" id="IPR014430">
    <property type="entry name" value="Scs7"/>
</dbReference>
<evidence type="ECO:0000256" key="8">
    <source>
        <dbReference type="SAM" id="Phobius"/>
    </source>
</evidence>
<feature type="transmembrane region" description="Helical" evidence="8">
    <location>
        <begin position="41"/>
        <end position="59"/>
    </location>
</feature>
<gene>
    <name evidence="9" type="ORF">F3Y22_tig00117026pilonHSYRG00115</name>
</gene>
<dbReference type="Proteomes" id="UP000436088">
    <property type="component" value="Unassembled WGS sequence"/>
</dbReference>
<keyword evidence="10" id="KW-1185">Reference proteome</keyword>
<evidence type="ECO:0000256" key="5">
    <source>
        <dbReference type="ARBA" id="ARBA00023002"/>
    </source>
</evidence>
<evidence type="ECO:0000313" key="10">
    <source>
        <dbReference type="Proteomes" id="UP000436088"/>
    </source>
</evidence>
<comment type="caution">
    <text evidence="9">The sequence shown here is derived from an EMBL/GenBank/DDBJ whole genome shotgun (WGS) entry which is preliminary data.</text>
</comment>
<name>A0A6A2WCK9_HIBSY</name>
<keyword evidence="5" id="KW-0560">Oxidoreductase</keyword>
<keyword evidence="3" id="KW-0256">Endoplasmic reticulum</keyword>
<feature type="transmembrane region" description="Helical" evidence="8">
    <location>
        <begin position="66"/>
        <end position="84"/>
    </location>
</feature>
<dbReference type="PANTHER" id="PTHR12863:SF1">
    <property type="entry name" value="FATTY ACID 2-HYDROXYLASE"/>
    <property type="match status" value="1"/>
</dbReference>
<dbReference type="GO" id="GO:0006631">
    <property type="term" value="P:fatty acid metabolic process"/>
    <property type="evidence" value="ECO:0007669"/>
    <property type="project" value="TreeGrafter"/>
</dbReference>
<keyword evidence="6" id="KW-0443">Lipid metabolism</keyword>